<dbReference type="InterPro" id="IPR003399">
    <property type="entry name" value="Mce/MlaD"/>
</dbReference>
<dbReference type="Proteomes" id="UP000886124">
    <property type="component" value="Unassembled WGS sequence"/>
</dbReference>
<feature type="domain" description="Mce/MlaD" evidence="2">
    <location>
        <begin position="38"/>
        <end position="112"/>
    </location>
</feature>
<organism evidence="3">
    <name type="scientific">Caldithrix abyssi</name>
    <dbReference type="NCBI Taxonomy" id="187145"/>
    <lineage>
        <taxon>Bacteria</taxon>
        <taxon>Pseudomonadati</taxon>
        <taxon>Calditrichota</taxon>
        <taxon>Calditrichia</taxon>
        <taxon>Calditrichales</taxon>
        <taxon>Calditrichaceae</taxon>
        <taxon>Caldithrix</taxon>
    </lineage>
</organism>
<protein>
    <submittedName>
        <fullName evidence="3">MCE family protein</fullName>
    </submittedName>
</protein>
<dbReference type="PANTHER" id="PTHR33371:SF4">
    <property type="entry name" value="INTERMEMBRANE PHOSPHOLIPID TRANSPORT SYSTEM BINDING PROTEIN MLAD"/>
    <property type="match status" value="1"/>
</dbReference>
<keyword evidence="1" id="KW-0812">Transmembrane</keyword>
<dbReference type="Pfam" id="PF02470">
    <property type="entry name" value="MlaD"/>
    <property type="match status" value="1"/>
</dbReference>
<gene>
    <name evidence="3" type="ORF">ENJ89_01030</name>
</gene>
<keyword evidence="1" id="KW-0472">Membrane</keyword>
<feature type="transmembrane region" description="Helical" evidence="1">
    <location>
        <begin position="7"/>
        <end position="28"/>
    </location>
</feature>
<reference evidence="3" key="1">
    <citation type="journal article" date="2020" name="mSystems">
        <title>Genome- and Community-Level Interaction Insights into Carbon Utilization and Element Cycling Functions of Hydrothermarchaeota in Hydrothermal Sediment.</title>
        <authorList>
            <person name="Zhou Z."/>
            <person name="Liu Y."/>
            <person name="Xu W."/>
            <person name="Pan J."/>
            <person name="Luo Z.H."/>
            <person name="Li M."/>
        </authorList>
    </citation>
    <scope>NUCLEOTIDE SEQUENCE [LARGE SCALE GENOMIC DNA]</scope>
    <source>
        <strain evidence="3">HyVt-527</strain>
    </source>
</reference>
<evidence type="ECO:0000256" key="1">
    <source>
        <dbReference type="SAM" id="Phobius"/>
    </source>
</evidence>
<dbReference type="AlphaFoldDB" id="A0A7V5UDY2"/>
<accession>A0A7V5UDY2</accession>
<dbReference type="PANTHER" id="PTHR33371">
    <property type="entry name" value="INTERMEMBRANE PHOSPHOLIPID TRANSPORT SYSTEM BINDING PROTEIN MLAD-RELATED"/>
    <property type="match status" value="1"/>
</dbReference>
<dbReference type="EMBL" id="DROD01000075">
    <property type="protein sequence ID" value="HHJ51750.1"/>
    <property type="molecule type" value="Genomic_DNA"/>
</dbReference>
<name>A0A7V5UDY2_CALAY</name>
<keyword evidence="1" id="KW-1133">Transmembrane helix</keyword>
<evidence type="ECO:0000313" key="3">
    <source>
        <dbReference type="EMBL" id="HHJ51750.1"/>
    </source>
</evidence>
<sequence>MNTRKNAFVIGLSVTIATFIVIASILWLGKSNFLVRGMHLKMIVPDANGLSVGDVVLYRGLNVGTVQDARIEPKGVVIDLKLEKLSRLPVDSRFKIKEVSLLGEKAVEIIPGTSDKTLAFGDTVRGESGGGLSGIMGQGKSLEKKLTAILTNIDSLSGARNRSALNALLVELRQTVNNLNRVINGDFRHMVTNLKDISEQNKKPLNTVLDSLARNAGALAKAIRSSQKASAKLDLVLKDLRQGKGTLGQLAKNDSLYKHLDRTILRMDSLIKDIKQNPGRYFEVKVF</sequence>
<comment type="caution">
    <text evidence="3">The sequence shown here is derived from an EMBL/GenBank/DDBJ whole genome shotgun (WGS) entry which is preliminary data.</text>
</comment>
<proteinExistence type="predicted"/>
<dbReference type="InterPro" id="IPR052336">
    <property type="entry name" value="MlaD_Phospholipid_Transporter"/>
</dbReference>
<evidence type="ECO:0000259" key="2">
    <source>
        <dbReference type="Pfam" id="PF02470"/>
    </source>
</evidence>